<name>A0A6A0B428_9ACTN</name>
<comment type="caution">
    <text evidence="2">The sequence shown here is derived from an EMBL/GenBank/DDBJ whole genome shotgun (WGS) entry which is preliminary data.</text>
</comment>
<evidence type="ECO:0000256" key="1">
    <source>
        <dbReference type="SAM" id="MobiDB-lite"/>
    </source>
</evidence>
<dbReference type="Proteomes" id="UP000484988">
    <property type="component" value="Unassembled WGS sequence"/>
</dbReference>
<dbReference type="EMBL" id="BLLG01000026">
    <property type="protein sequence ID" value="GFH39281.1"/>
    <property type="molecule type" value="Genomic_DNA"/>
</dbReference>
<proteinExistence type="predicted"/>
<protein>
    <submittedName>
        <fullName evidence="2">Uncharacterized protein</fullName>
    </submittedName>
</protein>
<reference evidence="2 3" key="1">
    <citation type="submission" date="2020-02" db="EMBL/GenBank/DDBJ databases">
        <title>Whole Genome Shotgun Sequence of Streptomyces sp. strain CWH03.</title>
        <authorList>
            <person name="Dohra H."/>
            <person name="Kodani S."/>
            <person name="Yamamura H."/>
        </authorList>
    </citation>
    <scope>NUCLEOTIDE SEQUENCE [LARGE SCALE GENOMIC DNA]</scope>
    <source>
        <strain evidence="2 3">CWH03</strain>
    </source>
</reference>
<feature type="compositionally biased region" description="Low complexity" evidence="1">
    <location>
        <begin position="45"/>
        <end position="55"/>
    </location>
</feature>
<gene>
    <name evidence="2" type="ORF">SCWH03_55460</name>
</gene>
<evidence type="ECO:0000313" key="2">
    <source>
        <dbReference type="EMBL" id="GFH39281.1"/>
    </source>
</evidence>
<feature type="compositionally biased region" description="Basic and acidic residues" evidence="1">
    <location>
        <begin position="107"/>
        <end position="119"/>
    </location>
</feature>
<feature type="region of interest" description="Disordered" evidence="1">
    <location>
        <begin position="1"/>
        <end position="55"/>
    </location>
</feature>
<feature type="region of interest" description="Disordered" evidence="1">
    <location>
        <begin position="68"/>
        <end position="159"/>
    </location>
</feature>
<dbReference type="AlphaFoldDB" id="A0A6A0B428"/>
<keyword evidence="3" id="KW-1185">Reference proteome</keyword>
<sequence>MPAEAVSGDVRPEVPGELNGEVSDAARPRVHRNPQPRTHPAASSGCHAVGAAGGTTAACAENRRCGLGATAVRAGRPTPVRHRRAATDRPGEPPISGTGATANPARRPHDAYGDNRRDPASATPQRSGSRQAAHPSGPACGNRLAVNILPDNLKRRDPR</sequence>
<organism evidence="2 3">
    <name type="scientific">Streptomyces pacificus</name>
    <dbReference type="NCBI Taxonomy" id="2705029"/>
    <lineage>
        <taxon>Bacteria</taxon>
        <taxon>Bacillati</taxon>
        <taxon>Actinomycetota</taxon>
        <taxon>Actinomycetes</taxon>
        <taxon>Kitasatosporales</taxon>
        <taxon>Streptomycetaceae</taxon>
        <taxon>Streptomyces</taxon>
    </lineage>
</organism>
<evidence type="ECO:0000313" key="3">
    <source>
        <dbReference type="Proteomes" id="UP000484988"/>
    </source>
</evidence>
<accession>A0A6A0B428</accession>